<protein>
    <submittedName>
        <fullName evidence="3">Alpha/beta hydrolase</fullName>
    </submittedName>
</protein>
<reference evidence="4" key="1">
    <citation type="journal article" date="2024" name="FEMS Microbiol. Lett.">
        <title>Genomic insights into Spiroplasma endosymbionts that induce male-killing and protective phenotypes in the pea aphid.</title>
        <authorList>
            <person name="Arai H."/>
            <person name="Legeai F."/>
            <person name="Kageyama D."/>
            <person name="Sugio A."/>
            <person name="Simon J.C."/>
        </authorList>
    </citation>
    <scope>NUCLEOTIDE SEQUENCE [LARGE SCALE GENOMIC DNA]</scope>
    <source>
        <strain evidence="4">sAp269</strain>
    </source>
</reference>
<dbReference type="Pfam" id="PF00561">
    <property type="entry name" value="Abhydrolase_1"/>
    <property type="match status" value="1"/>
</dbReference>
<organism evidence="3 4">
    <name type="scientific">Spiroplasma ixodetis</name>
    <dbReference type="NCBI Taxonomy" id="2141"/>
    <lineage>
        <taxon>Bacteria</taxon>
        <taxon>Bacillati</taxon>
        <taxon>Mycoplasmatota</taxon>
        <taxon>Mollicutes</taxon>
        <taxon>Entomoplasmatales</taxon>
        <taxon>Spiroplasmataceae</taxon>
        <taxon>Spiroplasma</taxon>
    </lineage>
</organism>
<dbReference type="Proteomes" id="UP001473424">
    <property type="component" value="Chromosome"/>
</dbReference>
<dbReference type="GO" id="GO:0016787">
    <property type="term" value="F:hydrolase activity"/>
    <property type="evidence" value="ECO:0007669"/>
    <property type="project" value="UniProtKB-KW"/>
</dbReference>
<dbReference type="SUPFAM" id="SSF53474">
    <property type="entry name" value="alpha/beta-Hydrolases"/>
    <property type="match status" value="1"/>
</dbReference>
<keyword evidence="4" id="KW-1185">Reference proteome</keyword>
<feature type="transmembrane region" description="Helical" evidence="1">
    <location>
        <begin position="20"/>
        <end position="40"/>
    </location>
</feature>
<dbReference type="PANTHER" id="PTHR43358">
    <property type="entry name" value="ALPHA/BETA-HYDROLASE"/>
    <property type="match status" value="1"/>
</dbReference>
<dbReference type="EMBL" id="AP028955">
    <property type="protein sequence ID" value="BET37620.1"/>
    <property type="molecule type" value="Genomic_DNA"/>
</dbReference>
<feature type="domain" description="AB hydrolase-1" evidence="2">
    <location>
        <begin position="127"/>
        <end position="251"/>
    </location>
</feature>
<keyword evidence="1" id="KW-1133">Transmembrane helix</keyword>
<keyword evidence="3" id="KW-0378">Hydrolase</keyword>
<dbReference type="PANTHER" id="PTHR43358:SF4">
    <property type="entry name" value="ALPHA_BETA HYDROLASE FOLD-1 DOMAIN-CONTAINING PROTEIN"/>
    <property type="match status" value="1"/>
</dbReference>
<gene>
    <name evidence="3" type="ORF">SAP269_02090</name>
</gene>
<dbReference type="InterPro" id="IPR029058">
    <property type="entry name" value="AB_hydrolase_fold"/>
</dbReference>
<evidence type="ECO:0000259" key="2">
    <source>
        <dbReference type="Pfam" id="PF00561"/>
    </source>
</evidence>
<evidence type="ECO:0000256" key="1">
    <source>
        <dbReference type="SAM" id="Phobius"/>
    </source>
</evidence>
<proteinExistence type="predicted"/>
<evidence type="ECO:0000313" key="3">
    <source>
        <dbReference type="EMBL" id="BET37620.1"/>
    </source>
</evidence>
<dbReference type="InterPro" id="IPR052920">
    <property type="entry name" value="DNA-binding_regulatory"/>
</dbReference>
<keyword evidence="1" id="KW-0812">Transmembrane</keyword>
<dbReference type="InterPro" id="IPR000073">
    <property type="entry name" value="AB_hydrolase_1"/>
</dbReference>
<evidence type="ECO:0000313" key="4">
    <source>
        <dbReference type="Proteomes" id="UP001473424"/>
    </source>
</evidence>
<sequence length="353" mass="42133">MTVIKTSMNQKNLLTGYKIFCYSFSKILLVILLFPFVYFYSKKYQKQFLEFCFSYQKEGKFKINNEQTVDINSFNYHQYDCQIKNLNKYGYPIDWKKENYQEFTIKNDNNQNISCLTVIQKKKSDKWVIGFHGWTENKYLALRLVSWFYEEGYNILTFDSVAHGKTDGQYSDIGLTCAENINCLINWIKDNYQVRSIGLIGNSMGASTINYYLFNYKVTNLINWAITDCGFSNLLVQFRYVMQYRYKKPWWLISNGLTKRYQKFTNTNILEYDLLKKSKTGFQVPTLLIHGKKDNFVPFFMANVIHNYQVKLHYKNYDYLFLENIGHIETLPNAYQTYINKIKSFINTYEIKK</sequence>
<dbReference type="Gene3D" id="3.40.50.1820">
    <property type="entry name" value="alpha/beta hydrolase"/>
    <property type="match status" value="1"/>
</dbReference>
<accession>A0ABN7BTG1</accession>
<name>A0ABN7BTG1_9MOLU</name>
<keyword evidence="1" id="KW-0472">Membrane</keyword>